<dbReference type="InterPro" id="IPR037445">
    <property type="entry name" value="MAGE"/>
</dbReference>
<organism evidence="3 4">
    <name type="scientific">Allacma fusca</name>
    <dbReference type="NCBI Taxonomy" id="39272"/>
    <lineage>
        <taxon>Eukaryota</taxon>
        <taxon>Metazoa</taxon>
        <taxon>Ecdysozoa</taxon>
        <taxon>Arthropoda</taxon>
        <taxon>Hexapoda</taxon>
        <taxon>Collembola</taxon>
        <taxon>Symphypleona</taxon>
        <taxon>Sminthuridae</taxon>
        <taxon>Allacma</taxon>
    </lineage>
</organism>
<dbReference type="InterPro" id="IPR002190">
    <property type="entry name" value="MHD_dom"/>
</dbReference>
<accession>A0A8J2P4L4</accession>
<feature type="region of interest" description="Disordered" evidence="1">
    <location>
        <begin position="165"/>
        <end position="188"/>
    </location>
</feature>
<evidence type="ECO:0000256" key="1">
    <source>
        <dbReference type="SAM" id="MobiDB-lite"/>
    </source>
</evidence>
<gene>
    <name evidence="3" type="ORF">AFUS01_LOCUS13099</name>
</gene>
<dbReference type="PANTHER" id="PTHR11736">
    <property type="entry name" value="MELANOMA-ASSOCIATED ANTIGEN MAGE ANTIGEN"/>
    <property type="match status" value="1"/>
</dbReference>
<comment type="caution">
    <text evidence="3">The sequence shown here is derived from an EMBL/GenBank/DDBJ whole genome shotgun (WGS) entry which is preliminary data.</text>
</comment>
<sequence length="188" mass="21267">MSASVYTMGGMIPNTILYLFMQNFKKTPIARGDIVANAMNNQHTSFAEVMANISEILEKSFGIELTGVGQKSGRCSYGNYILMKFKCFEDMIWTVLERLQLSKAICKQRQNLRCILNQEYVSTLLLKPEESSSGQYRYDWGLRAEKEISKPSVLKFVTELFPGKQPYGFPAQQSIDMGAQNKDSTEGE</sequence>
<dbReference type="Pfam" id="PF01454">
    <property type="entry name" value="MAGE"/>
    <property type="match status" value="1"/>
</dbReference>
<feature type="non-terminal residue" evidence="3">
    <location>
        <position position="1"/>
    </location>
</feature>
<dbReference type="GO" id="GO:0005634">
    <property type="term" value="C:nucleus"/>
    <property type="evidence" value="ECO:0007669"/>
    <property type="project" value="TreeGrafter"/>
</dbReference>
<evidence type="ECO:0000259" key="2">
    <source>
        <dbReference type="SMART" id="SM01373"/>
    </source>
</evidence>
<dbReference type="PANTHER" id="PTHR11736:SF14">
    <property type="entry name" value="NSE3 HOMOLOG, SMC5-SMC6 COMPLEX COMPONENT"/>
    <property type="match status" value="1"/>
</dbReference>
<evidence type="ECO:0000313" key="3">
    <source>
        <dbReference type="EMBL" id="CAG7724055.1"/>
    </source>
</evidence>
<dbReference type="OrthoDB" id="205198at2759"/>
<keyword evidence="4" id="KW-1185">Reference proteome</keyword>
<dbReference type="EMBL" id="CAJVCH010105323">
    <property type="protein sequence ID" value="CAG7724055.1"/>
    <property type="molecule type" value="Genomic_DNA"/>
</dbReference>
<feature type="domain" description="MAGE" evidence="2">
    <location>
        <begin position="16"/>
        <end position="153"/>
    </location>
</feature>
<dbReference type="AlphaFoldDB" id="A0A8J2P4L4"/>
<reference evidence="3" key="1">
    <citation type="submission" date="2021-06" db="EMBL/GenBank/DDBJ databases">
        <authorList>
            <person name="Hodson N. C."/>
            <person name="Mongue J. A."/>
            <person name="Jaron S. K."/>
        </authorList>
    </citation>
    <scope>NUCLEOTIDE SEQUENCE</scope>
</reference>
<protein>
    <recommendedName>
        <fullName evidence="2">MAGE domain-containing protein</fullName>
    </recommendedName>
</protein>
<name>A0A8J2P4L4_9HEXA</name>
<evidence type="ECO:0000313" key="4">
    <source>
        <dbReference type="Proteomes" id="UP000708208"/>
    </source>
</evidence>
<dbReference type="Proteomes" id="UP000708208">
    <property type="component" value="Unassembled WGS sequence"/>
</dbReference>
<proteinExistence type="predicted"/>
<dbReference type="SMART" id="SM01373">
    <property type="entry name" value="MAGE"/>
    <property type="match status" value="1"/>
</dbReference>